<dbReference type="EMBL" id="UINC01022072">
    <property type="protein sequence ID" value="SVA90949.1"/>
    <property type="molecule type" value="Genomic_DNA"/>
</dbReference>
<dbReference type="GO" id="GO:0008124">
    <property type="term" value="F:4-alpha-hydroxytetrahydrobiopterin dehydratase activity"/>
    <property type="evidence" value="ECO:0007669"/>
    <property type="project" value="UniProtKB-EC"/>
</dbReference>
<dbReference type="CDD" id="cd00488">
    <property type="entry name" value="PCD_DCoH"/>
    <property type="match status" value="1"/>
</dbReference>
<evidence type="ECO:0000256" key="3">
    <source>
        <dbReference type="ARBA" id="ARBA00013252"/>
    </source>
</evidence>
<dbReference type="GO" id="GO:0006729">
    <property type="term" value="P:tetrahydrobiopterin biosynthetic process"/>
    <property type="evidence" value="ECO:0007669"/>
    <property type="project" value="InterPro"/>
</dbReference>
<gene>
    <name evidence="5" type="ORF">METZ01_LOCUS143803</name>
</gene>
<accession>A0A381ZNZ1</accession>
<dbReference type="InterPro" id="IPR036428">
    <property type="entry name" value="PCD_sf"/>
</dbReference>
<organism evidence="5">
    <name type="scientific">marine metagenome</name>
    <dbReference type="NCBI Taxonomy" id="408172"/>
    <lineage>
        <taxon>unclassified sequences</taxon>
        <taxon>metagenomes</taxon>
        <taxon>ecological metagenomes</taxon>
    </lineage>
</organism>
<dbReference type="PANTHER" id="PTHR12599:SF0">
    <property type="entry name" value="PTERIN-4-ALPHA-CARBINOLAMINE DEHYDRATASE"/>
    <property type="match status" value="1"/>
</dbReference>
<dbReference type="AlphaFoldDB" id="A0A381ZNZ1"/>
<dbReference type="Gene3D" id="3.30.1360.20">
    <property type="entry name" value="Transcriptional coactivator/pterin dehydratase"/>
    <property type="match status" value="1"/>
</dbReference>
<dbReference type="NCBIfam" id="NF002017">
    <property type="entry name" value="PRK00823.1-2"/>
    <property type="match status" value="1"/>
</dbReference>
<sequence length="83" mass="9824">MSKLPHNWEIKDNKLFRSYECDSFLNAIEFINKIAQIAEKEDHHPNITNVYNKVEIILFTHSENAITKKDYNLANQIEEIFIS</sequence>
<keyword evidence="4" id="KW-0456">Lyase</keyword>
<evidence type="ECO:0000256" key="4">
    <source>
        <dbReference type="ARBA" id="ARBA00023239"/>
    </source>
</evidence>
<dbReference type="PANTHER" id="PTHR12599">
    <property type="entry name" value="PTERIN-4-ALPHA-CARBINOLAMINE DEHYDRATASE"/>
    <property type="match status" value="1"/>
</dbReference>
<evidence type="ECO:0000313" key="5">
    <source>
        <dbReference type="EMBL" id="SVA90949.1"/>
    </source>
</evidence>
<comment type="catalytic activity">
    <reaction evidence="1">
        <text>(4aS,6R)-4a-hydroxy-L-erythro-5,6,7,8-tetrahydrobiopterin = (6R)-L-erythro-6,7-dihydrobiopterin + H2O</text>
        <dbReference type="Rhea" id="RHEA:11920"/>
        <dbReference type="ChEBI" id="CHEBI:15377"/>
        <dbReference type="ChEBI" id="CHEBI:15642"/>
        <dbReference type="ChEBI" id="CHEBI:43120"/>
        <dbReference type="EC" id="4.2.1.96"/>
    </reaction>
</comment>
<dbReference type="SUPFAM" id="SSF55248">
    <property type="entry name" value="PCD-like"/>
    <property type="match status" value="1"/>
</dbReference>
<dbReference type="InterPro" id="IPR001533">
    <property type="entry name" value="Pterin_deHydtase"/>
</dbReference>
<proteinExistence type="inferred from homology"/>
<evidence type="ECO:0000256" key="1">
    <source>
        <dbReference type="ARBA" id="ARBA00001554"/>
    </source>
</evidence>
<reference evidence="5" key="1">
    <citation type="submission" date="2018-05" db="EMBL/GenBank/DDBJ databases">
        <authorList>
            <person name="Lanie J.A."/>
            <person name="Ng W.-L."/>
            <person name="Kazmierczak K.M."/>
            <person name="Andrzejewski T.M."/>
            <person name="Davidsen T.M."/>
            <person name="Wayne K.J."/>
            <person name="Tettelin H."/>
            <person name="Glass J.I."/>
            <person name="Rusch D."/>
            <person name="Podicherti R."/>
            <person name="Tsui H.-C.T."/>
            <person name="Winkler M.E."/>
        </authorList>
    </citation>
    <scope>NUCLEOTIDE SEQUENCE</scope>
</reference>
<comment type="similarity">
    <text evidence="2">Belongs to the pterin-4-alpha-carbinolamine dehydratase family.</text>
</comment>
<evidence type="ECO:0000256" key="2">
    <source>
        <dbReference type="ARBA" id="ARBA00006472"/>
    </source>
</evidence>
<name>A0A381ZNZ1_9ZZZZ</name>
<dbReference type="Pfam" id="PF01329">
    <property type="entry name" value="Pterin_4a"/>
    <property type="match status" value="1"/>
</dbReference>
<protein>
    <recommendedName>
        <fullName evidence="3">4a-hydroxytetrahydrobiopterin dehydratase</fullName>
        <ecNumber evidence="3">4.2.1.96</ecNumber>
    </recommendedName>
</protein>
<dbReference type="EC" id="4.2.1.96" evidence="3"/>